<dbReference type="PANTHER" id="PTHR11127:SF2">
    <property type="entry name" value="LARGE RIBOSOMAL SUBUNIT PROTEIN EL14"/>
    <property type="match status" value="1"/>
</dbReference>
<dbReference type="GO" id="GO:0042273">
    <property type="term" value="P:ribosomal large subunit biogenesis"/>
    <property type="evidence" value="ECO:0007669"/>
    <property type="project" value="TreeGrafter"/>
</dbReference>
<gene>
    <name evidence="5" type="ORF">RMAR0315_LOCUS405</name>
</gene>
<keyword evidence="2" id="KW-0689">Ribosomal protein</keyword>
<reference evidence="5" key="1">
    <citation type="submission" date="2021-01" db="EMBL/GenBank/DDBJ databases">
        <authorList>
            <person name="Corre E."/>
            <person name="Pelletier E."/>
            <person name="Niang G."/>
            <person name="Scheremetjew M."/>
            <person name="Finn R."/>
            <person name="Kale V."/>
            <person name="Holt S."/>
            <person name="Cochrane G."/>
            <person name="Meng A."/>
            <person name="Brown T."/>
            <person name="Cohen L."/>
        </authorList>
    </citation>
    <scope>NUCLEOTIDE SEQUENCE</scope>
    <source>
        <strain evidence="5">UTEX LB 2760</strain>
    </source>
</reference>
<evidence type="ECO:0000256" key="3">
    <source>
        <dbReference type="ARBA" id="ARBA00023274"/>
    </source>
</evidence>
<accession>A0A7S0BCC5</accession>
<dbReference type="PANTHER" id="PTHR11127">
    <property type="entry name" value="60S RIBOSOMAL PROTEIN L14"/>
    <property type="match status" value="1"/>
</dbReference>
<dbReference type="Gene3D" id="6.10.250.2270">
    <property type="match status" value="1"/>
</dbReference>
<dbReference type="CDD" id="cd23702">
    <property type="entry name" value="eL14"/>
    <property type="match status" value="1"/>
</dbReference>
<dbReference type="Gene3D" id="2.30.30.30">
    <property type="match status" value="1"/>
</dbReference>
<dbReference type="GO" id="GO:0003735">
    <property type="term" value="F:structural constituent of ribosome"/>
    <property type="evidence" value="ECO:0007669"/>
    <property type="project" value="InterPro"/>
</dbReference>
<evidence type="ECO:0000256" key="2">
    <source>
        <dbReference type="ARBA" id="ARBA00022980"/>
    </source>
</evidence>
<evidence type="ECO:0000313" key="5">
    <source>
        <dbReference type="EMBL" id="CAD8390094.1"/>
    </source>
</evidence>
<dbReference type="InterPro" id="IPR039660">
    <property type="entry name" value="Ribosomal_eL14"/>
</dbReference>
<dbReference type="GO" id="GO:0003723">
    <property type="term" value="F:RNA binding"/>
    <property type="evidence" value="ECO:0007669"/>
    <property type="project" value="InterPro"/>
</dbReference>
<keyword evidence="3" id="KW-0687">Ribonucleoprotein</keyword>
<dbReference type="InterPro" id="IPR002784">
    <property type="entry name" value="Ribosomal_eL14_dom"/>
</dbReference>
<proteinExistence type="inferred from homology"/>
<dbReference type="InterPro" id="IPR008991">
    <property type="entry name" value="Translation_prot_SH3-like_sf"/>
</dbReference>
<dbReference type="InterPro" id="IPR014722">
    <property type="entry name" value="Rib_uL2_dom2"/>
</dbReference>
<evidence type="ECO:0000256" key="1">
    <source>
        <dbReference type="ARBA" id="ARBA00006592"/>
    </source>
</evidence>
<feature type="domain" description="Large ribosomal subunit protein eL14" evidence="4">
    <location>
        <begin position="47"/>
        <end position="119"/>
    </location>
</feature>
<dbReference type="EMBL" id="HBEK01000717">
    <property type="protein sequence ID" value="CAD8390094.1"/>
    <property type="molecule type" value="Transcribed_RNA"/>
</dbReference>
<comment type="similarity">
    <text evidence="1">Belongs to the eukaryotic ribosomal protein eL14 family.</text>
</comment>
<dbReference type="GO" id="GO:0006412">
    <property type="term" value="P:translation"/>
    <property type="evidence" value="ECO:0007669"/>
    <property type="project" value="InterPro"/>
</dbReference>
<evidence type="ECO:0000259" key="4">
    <source>
        <dbReference type="Pfam" id="PF01929"/>
    </source>
</evidence>
<organism evidence="5">
    <name type="scientific">Rhodosorus marinus</name>
    <dbReference type="NCBI Taxonomy" id="101924"/>
    <lineage>
        <taxon>Eukaryota</taxon>
        <taxon>Rhodophyta</taxon>
        <taxon>Stylonematophyceae</taxon>
        <taxon>Stylonematales</taxon>
        <taxon>Stylonemataceae</taxon>
        <taxon>Rhodosorus</taxon>
    </lineage>
</organism>
<sequence>MEFRTFVEAGRVALIDKGKNYGRLVVIVDILDQNKCLVDGPCTGVRRQLMPYKHLQLTTIKIPVKRGSKTSIVKKHFENEKVAETFATSAWGKKLEVRNRRAALSDYDRFKVMVLRKKRSSLLNKEFKSLKKAEA</sequence>
<name>A0A7S0BCC5_9RHOD</name>
<dbReference type="AlphaFoldDB" id="A0A7S0BCC5"/>
<dbReference type="GO" id="GO:0022625">
    <property type="term" value="C:cytosolic large ribosomal subunit"/>
    <property type="evidence" value="ECO:0007669"/>
    <property type="project" value="TreeGrafter"/>
</dbReference>
<dbReference type="SUPFAM" id="SSF50104">
    <property type="entry name" value="Translation proteins SH3-like domain"/>
    <property type="match status" value="1"/>
</dbReference>
<protein>
    <recommendedName>
        <fullName evidence="4">Large ribosomal subunit protein eL14 domain-containing protein</fullName>
    </recommendedName>
</protein>
<dbReference type="Pfam" id="PF01929">
    <property type="entry name" value="Ribosomal_L14e"/>
    <property type="match status" value="1"/>
</dbReference>